<evidence type="ECO:0000313" key="9">
    <source>
        <dbReference type="Proteomes" id="UP000010931"/>
    </source>
</evidence>
<evidence type="ECO:0000256" key="2">
    <source>
        <dbReference type="ARBA" id="ARBA00012438"/>
    </source>
</evidence>
<keyword evidence="4 8" id="KW-0418">Kinase</keyword>
<dbReference type="CDD" id="cd16917">
    <property type="entry name" value="HATPase_UhpB-NarQ-NarX-like"/>
    <property type="match status" value="1"/>
</dbReference>
<dbReference type="SUPFAM" id="SSF55874">
    <property type="entry name" value="ATPase domain of HSP90 chaperone/DNA topoisomerase II/histidine kinase"/>
    <property type="match status" value="1"/>
</dbReference>
<keyword evidence="5" id="KW-0902">Two-component regulatory system</keyword>
<dbReference type="InterPro" id="IPR003594">
    <property type="entry name" value="HATPase_dom"/>
</dbReference>
<dbReference type="InterPro" id="IPR050482">
    <property type="entry name" value="Sensor_HK_TwoCompSys"/>
</dbReference>
<dbReference type="AlphaFoldDB" id="L7F5K2"/>
<dbReference type="Pfam" id="PF02518">
    <property type="entry name" value="HATPase_c"/>
    <property type="match status" value="1"/>
</dbReference>
<dbReference type="EC" id="2.7.13.3" evidence="2"/>
<dbReference type="EMBL" id="AEJB01000343">
    <property type="protein sequence ID" value="ELP66557.1"/>
    <property type="molecule type" value="Genomic_DNA"/>
</dbReference>
<dbReference type="PATRIC" id="fig|698760.3.peg.4717"/>
<dbReference type="GeneID" id="97402113"/>
<dbReference type="STRING" id="85558.T45_03144"/>
<evidence type="ECO:0000256" key="6">
    <source>
        <dbReference type="SAM" id="MobiDB-lite"/>
    </source>
</evidence>
<proteinExistence type="predicted"/>
<organism evidence="8 9">
    <name type="scientific">Streptomyces turgidiscabies (strain Car8)</name>
    <dbReference type="NCBI Taxonomy" id="698760"/>
    <lineage>
        <taxon>Bacteria</taxon>
        <taxon>Bacillati</taxon>
        <taxon>Actinomycetota</taxon>
        <taxon>Actinomycetes</taxon>
        <taxon>Kitasatosporales</taxon>
        <taxon>Streptomycetaceae</taxon>
        <taxon>Streptomyces</taxon>
    </lineage>
</organism>
<sequence>MLRTTRTEGHASARRGSSRNGRTWPRIVRIVQESLTNTLKHAGTGTSAEVTLAAEAGEVRIKVADTGTPPGASPAPEPTAQDGGPGHGLVGIRQRAAMYGGTVIAGPRDTGHGRLVDVVLDVPTAPAQSAPEAPGAPLR</sequence>
<feature type="domain" description="Histidine kinase/HSP90-like ATPase" evidence="7">
    <location>
        <begin position="26"/>
        <end position="121"/>
    </location>
</feature>
<evidence type="ECO:0000259" key="7">
    <source>
        <dbReference type="Pfam" id="PF02518"/>
    </source>
</evidence>
<dbReference type="RefSeq" id="WP_006378389.1">
    <property type="nucleotide sequence ID" value="NZ_AEJB01000343.1"/>
</dbReference>
<feature type="region of interest" description="Disordered" evidence="6">
    <location>
        <begin position="1"/>
        <end position="24"/>
    </location>
</feature>
<protein>
    <recommendedName>
        <fullName evidence="2">histidine kinase</fullName>
        <ecNumber evidence="2">2.7.13.3</ecNumber>
    </recommendedName>
</protein>
<dbReference type="Proteomes" id="UP000010931">
    <property type="component" value="Unassembled WGS sequence"/>
</dbReference>
<dbReference type="InterPro" id="IPR036890">
    <property type="entry name" value="HATPase_C_sf"/>
</dbReference>
<feature type="compositionally biased region" description="Basic and acidic residues" evidence="6">
    <location>
        <begin position="1"/>
        <end position="11"/>
    </location>
</feature>
<dbReference type="Gene3D" id="3.30.565.10">
    <property type="entry name" value="Histidine kinase-like ATPase, C-terminal domain"/>
    <property type="match status" value="1"/>
</dbReference>
<keyword evidence="3" id="KW-0808">Transferase</keyword>
<dbReference type="GO" id="GO:0000160">
    <property type="term" value="P:phosphorelay signal transduction system"/>
    <property type="evidence" value="ECO:0007669"/>
    <property type="project" value="UniProtKB-KW"/>
</dbReference>
<dbReference type="PANTHER" id="PTHR24421:SF10">
    <property type="entry name" value="NITRATE_NITRITE SENSOR PROTEIN NARQ"/>
    <property type="match status" value="1"/>
</dbReference>
<dbReference type="PANTHER" id="PTHR24421">
    <property type="entry name" value="NITRATE/NITRITE SENSOR PROTEIN NARX-RELATED"/>
    <property type="match status" value="1"/>
</dbReference>
<evidence type="ECO:0000313" key="8">
    <source>
        <dbReference type="EMBL" id="ELP66557.1"/>
    </source>
</evidence>
<evidence type="ECO:0000256" key="1">
    <source>
        <dbReference type="ARBA" id="ARBA00000085"/>
    </source>
</evidence>
<comment type="catalytic activity">
    <reaction evidence="1">
        <text>ATP + protein L-histidine = ADP + protein N-phospho-L-histidine.</text>
        <dbReference type="EC" id="2.7.13.3"/>
    </reaction>
</comment>
<evidence type="ECO:0000256" key="3">
    <source>
        <dbReference type="ARBA" id="ARBA00022679"/>
    </source>
</evidence>
<feature type="region of interest" description="Disordered" evidence="6">
    <location>
        <begin position="64"/>
        <end position="90"/>
    </location>
</feature>
<gene>
    <name evidence="8" type="ORF">STRTUCAR8_01063</name>
</gene>
<accession>L7F5K2</accession>
<dbReference type="GO" id="GO:0004673">
    <property type="term" value="F:protein histidine kinase activity"/>
    <property type="evidence" value="ECO:0007669"/>
    <property type="project" value="UniProtKB-EC"/>
</dbReference>
<comment type="caution">
    <text evidence="8">The sequence shown here is derived from an EMBL/GenBank/DDBJ whole genome shotgun (WGS) entry which is preliminary data.</text>
</comment>
<reference evidence="8 9" key="1">
    <citation type="journal article" date="2011" name="Plasmid">
        <title>Streptomyces turgidiscabies Car8 contains a modular pathogenicity island that shares virulence genes with other actinobacterial plant pathogens.</title>
        <authorList>
            <person name="Huguet-Tapia J.C."/>
            <person name="Badger J.H."/>
            <person name="Loria R."/>
            <person name="Pettis G.S."/>
        </authorList>
    </citation>
    <scope>NUCLEOTIDE SEQUENCE [LARGE SCALE GENOMIC DNA]</scope>
    <source>
        <strain evidence="8 9">Car8</strain>
    </source>
</reference>
<name>L7F5K2_STRT8</name>
<evidence type="ECO:0000256" key="4">
    <source>
        <dbReference type="ARBA" id="ARBA00022777"/>
    </source>
</evidence>
<keyword evidence="9" id="KW-1185">Reference proteome</keyword>
<evidence type="ECO:0000256" key="5">
    <source>
        <dbReference type="ARBA" id="ARBA00023012"/>
    </source>
</evidence>